<dbReference type="EMBL" id="LEPB01000004">
    <property type="protein sequence ID" value="RCA10281.1"/>
    <property type="molecule type" value="Genomic_DNA"/>
</dbReference>
<proteinExistence type="predicted"/>
<evidence type="ECO:0000256" key="4">
    <source>
        <dbReference type="ARBA" id="ARBA00022840"/>
    </source>
</evidence>
<dbReference type="GO" id="GO:0030894">
    <property type="term" value="C:replisome"/>
    <property type="evidence" value="ECO:0007669"/>
    <property type="project" value="TreeGrafter"/>
</dbReference>
<dbReference type="RefSeq" id="WP_113845428.1">
    <property type="nucleotide sequence ID" value="NZ_CABGJE010000001.1"/>
</dbReference>
<evidence type="ECO:0000313" key="8">
    <source>
        <dbReference type="Proteomes" id="UP000252797"/>
    </source>
</evidence>
<dbReference type="GO" id="GO:0006310">
    <property type="term" value="P:DNA recombination"/>
    <property type="evidence" value="ECO:0007669"/>
    <property type="project" value="InterPro"/>
</dbReference>
<dbReference type="Pfam" id="PF00270">
    <property type="entry name" value="DEAD"/>
    <property type="match status" value="1"/>
</dbReference>
<dbReference type="Pfam" id="PF16124">
    <property type="entry name" value="RecQ_Zn_bind"/>
    <property type="match status" value="1"/>
</dbReference>
<dbReference type="InterPro" id="IPR027417">
    <property type="entry name" value="P-loop_NTPase"/>
</dbReference>
<dbReference type="NCBIfam" id="TIGR00614">
    <property type="entry name" value="recQ_fam"/>
    <property type="match status" value="1"/>
</dbReference>
<reference evidence="7 8" key="1">
    <citation type="submission" date="2015-06" db="EMBL/GenBank/DDBJ databases">
        <title>The Genome Sequence of Enterococcus durans 4EA1.</title>
        <authorList>
            <consortium name="The Broad Institute Genomics Platform"/>
            <consortium name="The Broad Institute Genome Sequencing Center for Infectious Disease"/>
            <person name="Earl A.M."/>
            <person name="Van Tyne D."/>
            <person name="Lebreton F."/>
            <person name="Saavedra J.T."/>
            <person name="Gilmore M.S."/>
            <person name="Manson Mcguire A."/>
            <person name="Clock S."/>
            <person name="Crupain M."/>
            <person name="Rangan U."/>
            <person name="Young S."/>
            <person name="Abouelleil A."/>
            <person name="Cao P."/>
            <person name="Chapman S.B."/>
            <person name="Griggs A."/>
            <person name="Priest M."/>
            <person name="Shea T."/>
            <person name="Wortman J."/>
            <person name="Nusbaum C."/>
            <person name="Birren B."/>
        </authorList>
    </citation>
    <scope>NUCLEOTIDE SEQUENCE [LARGE SCALE GENOMIC DNA]</scope>
    <source>
        <strain evidence="7 8">4EA1</strain>
    </source>
</reference>
<keyword evidence="2" id="KW-0378">Hydrolase</keyword>
<name>A0A367CC94_9ENTE</name>
<evidence type="ECO:0000256" key="3">
    <source>
        <dbReference type="ARBA" id="ARBA00022806"/>
    </source>
</evidence>
<dbReference type="GO" id="GO:0005737">
    <property type="term" value="C:cytoplasm"/>
    <property type="evidence" value="ECO:0007669"/>
    <property type="project" value="TreeGrafter"/>
</dbReference>
<accession>A0A367CC94</accession>
<dbReference type="AlphaFoldDB" id="A0A367CC94"/>
<dbReference type="PANTHER" id="PTHR13710">
    <property type="entry name" value="DNA HELICASE RECQ FAMILY MEMBER"/>
    <property type="match status" value="1"/>
</dbReference>
<dbReference type="GO" id="GO:0009378">
    <property type="term" value="F:four-way junction helicase activity"/>
    <property type="evidence" value="ECO:0007669"/>
    <property type="project" value="TreeGrafter"/>
</dbReference>
<dbReference type="InterPro" id="IPR011545">
    <property type="entry name" value="DEAD/DEAH_box_helicase_dom"/>
</dbReference>
<evidence type="ECO:0000313" key="7">
    <source>
        <dbReference type="EMBL" id="RCA10281.1"/>
    </source>
</evidence>
<dbReference type="STRING" id="53345.LIU_06415"/>
<evidence type="ECO:0000256" key="6">
    <source>
        <dbReference type="ARBA" id="ARBA00044550"/>
    </source>
</evidence>
<dbReference type="GO" id="GO:0005524">
    <property type="term" value="F:ATP binding"/>
    <property type="evidence" value="ECO:0007669"/>
    <property type="project" value="InterPro"/>
</dbReference>
<evidence type="ECO:0000256" key="2">
    <source>
        <dbReference type="ARBA" id="ARBA00022801"/>
    </source>
</evidence>
<dbReference type="SUPFAM" id="SSF52540">
    <property type="entry name" value="P-loop containing nucleoside triphosphate hydrolases"/>
    <property type="match status" value="1"/>
</dbReference>
<dbReference type="GO" id="GO:0043138">
    <property type="term" value="F:3'-5' DNA helicase activity"/>
    <property type="evidence" value="ECO:0007669"/>
    <property type="project" value="TreeGrafter"/>
</dbReference>
<dbReference type="Gene3D" id="3.40.50.300">
    <property type="entry name" value="P-loop containing nucleotide triphosphate hydrolases"/>
    <property type="match status" value="2"/>
</dbReference>
<dbReference type="PANTHER" id="PTHR13710:SF84">
    <property type="entry name" value="ATP-DEPENDENT DNA HELICASE RECS-RELATED"/>
    <property type="match status" value="1"/>
</dbReference>
<dbReference type="InterPro" id="IPR004589">
    <property type="entry name" value="DNA_helicase_ATP-dep_RecQ"/>
</dbReference>
<dbReference type="FunFam" id="3.40.50.300:FF:001389">
    <property type="entry name" value="ATP-dependent DNA helicase RecQ"/>
    <property type="match status" value="1"/>
</dbReference>
<comment type="caution">
    <text evidence="7">The sequence shown here is derived from an EMBL/GenBank/DDBJ whole genome shotgun (WGS) entry which is preliminary data.</text>
</comment>
<dbReference type="GO" id="GO:0003676">
    <property type="term" value="F:nucleic acid binding"/>
    <property type="evidence" value="ECO:0007669"/>
    <property type="project" value="InterPro"/>
</dbReference>
<dbReference type="Proteomes" id="UP000252797">
    <property type="component" value="Unassembled WGS sequence"/>
</dbReference>
<dbReference type="InterPro" id="IPR001650">
    <property type="entry name" value="Helicase_C-like"/>
</dbReference>
<dbReference type="InterPro" id="IPR014001">
    <property type="entry name" value="Helicase_ATP-bd"/>
</dbReference>
<dbReference type="Pfam" id="PF00271">
    <property type="entry name" value="Helicase_C"/>
    <property type="match status" value="1"/>
</dbReference>
<dbReference type="InterPro" id="IPR032284">
    <property type="entry name" value="RecQ_Zn-bd"/>
</dbReference>
<keyword evidence="4" id="KW-0067">ATP-binding</keyword>
<evidence type="ECO:0000256" key="1">
    <source>
        <dbReference type="ARBA" id="ARBA00022741"/>
    </source>
</evidence>
<dbReference type="CDD" id="cd17920">
    <property type="entry name" value="DEXHc_RecQ"/>
    <property type="match status" value="1"/>
</dbReference>
<dbReference type="GO" id="GO:0006281">
    <property type="term" value="P:DNA repair"/>
    <property type="evidence" value="ECO:0007669"/>
    <property type="project" value="TreeGrafter"/>
</dbReference>
<dbReference type="GO" id="GO:0043590">
    <property type="term" value="C:bacterial nucleoid"/>
    <property type="evidence" value="ECO:0007669"/>
    <property type="project" value="TreeGrafter"/>
</dbReference>
<evidence type="ECO:0000256" key="5">
    <source>
        <dbReference type="ARBA" id="ARBA00044535"/>
    </source>
</evidence>
<dbReference type="PROSITE" id="PS51192">
    <property type="entry name" value="HELICASE_ATP_BIND_1"/>
    <property type="match status" value="1"/>
</dbReference>
<sequence>MELIDELRKRFGFSSFRPGQEEIIQALLQEQNVLAVLPTGNGKSLCYQLTGYLREGLVVIVSPLLSLMEDQVTQLQKQGEKRVVAYNSLLSKSEKAYVLQHLAEYKFLFLSPEMLTQKELLNVLQRQKIGLYVIDEAHCVSQWGVDFRPEYQQLGVIGKRLGSPVTLALTATATTVVQQDIEKVLFVLPPQVVRHSVNRKNISLFARKTEDKDEELATLMKQANGSMIIYCATKKEVERLYQLYRGSFSVGYYHGGLDASQRRQLQLQFSQNKLQFLVATNAFGMGIDKPDIRAVVHYDLPDSLENYVQEIGRAGRDQQPSKAILLYKKNDERIHYFFNQLSREQRQVFEFYLENNLDNNEFFDEVQQKWLEVVEKMTDPQQWVDRLKAQEKAKQYRLQQMLHYINSETCRRELILDYFGEKLVDKPIQCCDKDGAELYGEAKTITPPIVQKSSWQEILLNLFKKNNG</sequence>
<protein>
    <recommendedName>
        <fullName evidence="5">ATP-dependent DNA helicase RecQ</fullName>
    </recommendedName>
    <alternativeName>
        <fullName evidence="6">DNA 3'-5' helicase RecQ</fullName>
    </alternativeName>
</protein>
<keyword evidence="1" id="KW-0547">Nucleotide-binding</keyword>
<organism evidence="7 8">
    <name type="scientific">Enterococcus durans</name>
    <dbReference type="NCBI Taxonomy" id="53345"/>
    <lineage>
        <taxon>Bacteria</taxon>
        <taxon>Bacillati</taxon>
        <taxon>Bacillota</taxon>
        <taxon>Bacilli</taxon>
        <taxon>Lactobacillales</taxon>
        <taxon>Enterococcaceae</taxon>
        <taxon>Enterococcus</taxon>
    </lineage>
</organism>
<gene>
    <name evidence="7" type="ORF">EA71_01031</name>
</gene>
<dbReference type="SMART" id="SM00487">
    <property type="entry name" value="DEXDc"/>
    <property type="match status" value="1"/>
</dbReference>
<keyword evidence="3 7" id="KW-0347">Helicase</keyword>
<dbReference type="PROSITE" id="PS51194">
    <property type="entry name" value="HELICASE_CTER"/>
    <property type="match status" value="1"/>
</dbReference>
<dbReference type="SMART" id="SM00490">
    <property type="entry name" value="HELICc"/>
    <property type="match status" value="1"/>
</dbReference>